<evidence type="ECO:0000313" key="1">
    <source>
        <dbReference type="EMBL" id="GBM11608.1"/>
    </source>
</evidence>
<evidence type="ECO:0000313" key="2">
    <source>
        <dbReference type="Proteomes" id="UP000499080"/>
    </source>
</evidence>
<comment type="caution">
    <text evidence="1">The sequence shown here is derived from an EMBL/GenBank/DDBJ whole genome shotgun (WGS) entry which is preliminary data.</text>
</comment>
<dbReference type="Proteomes" id="UP000499080">
    <property type="component" value="Unassembled WGS sequence"/>
</dbReference>
<sequence length="98" mass="10493">MPVLVSPENKIKVVLAGYLVHRTGAAAVMVAGTETWGGVVSITDDGTYLLREKYVNGLRLNGDYFALFSVPVLLSADTGQSVYPGDSTGFVMIIKEQI</sequence>
<name>A0A4Y2D6L1_ARAVE</name>
<protein>
    <submittedName>
        <fullName evidence="1">Uncharacterized protein</fullName>
    </submittedName>
</protein>
<reference evidence="1 2" key="1">
    <citation type="journal article" date="2019" name="Sci. Rep.">
        <title>Orb-weaving spider Araneus ventricosus genome elucidates the spidroin gene catalogue.</title>
        <authorList>
            <person name="Kono N."/>
            <person name="Nakamura H."/>
            <person name="Ohtoshi R."/>
            <person name="Moran D.A.P."/>
            <person name="Shinohara A."/>
            <person name="Yoshida Y."/>
            <person name="Fujiwara M."/>
            <person name="Mori M."/>
            <person name="Tomita M."/>
            <person name="Arakawa K."/>
        </authorList>
    </citation>
    <scope>NUCLEOTIDE SEQUENCE [LARGE SCALE GENOMIC DNA]</scope>
</reference>
<proteinExistence type="predicted"/>
<gene>
    <name evidence="1" type="ORF">AVEN_180154_1</name>
</gene>
<keyword evidence="2" id="KW-1185">Reference proteome</keyword>
<accession>A0A4Y2D6L1</accession>
<dbReference type="EMBL" id="BGPR01000301">
    <property type="protein sequence ID" value="GBM11608.1"/>
    <property type="molecule type" value="Genomic_DNA"/>
</dbReference>
<organism evidence="1 2">
    <name type="scientific">Araneus ventricosus</name>
    <name type="common">Orbweaver spider</name>
    <name type="synonym">Epeira ventricosa</name>
    <dbReference type="NCBI Taxonomy" id="182803"/>
    <lineage>
        <taxon>Eukaryota</taxon>
        <taxon>Metazoa</taxon>
        <taxon>Ecdysozoa</taxon>
        <taxon>Arthropoda</taxon>
        <taxon>Chelicerata</taxon>
        <taxon>Arachnida</taxon>
        <taxon>Araneae</taxon>
        <taxon>Araneomorphae</taxon>
        <taxon>Entelegynae</taxon>
        <taxon>Araneoidea</taxon>
        <taxon>Araneidae</taxon>
        <taxon>Araneus</taxon>
    </lineage>
</organism>
<dbReference type="AlphaFoldDB" id="A0A4Y2D6L1"/>